<dbReference type="InterPro" id="IPR008183">
    <property type="entry name" value="Aldose_1/G6P_1-epimerase"/>
</dbReference>
<evidence type="ECO:0000313" key="1">
    <source>
        <dbReference type="EMBL" id="QHC00633.1"/>
    </source>
</evidence>
<dbReference type="InParanoid" id="A0A7L4YP08"/>
<evidence type="ECO:0008006" key="3">
    <source>
        <dbReference type="Google" id="ProtNLM"/>
    </source>
</evidence>
<organism evidence="1 2">
    <name type="scientific">Epidermidibacterium keratini</name>
    <dbReference type="NCBI Taxonomy" id="1891644"/>
    <lineage>
        <taxon>Bacteria</taxon>
        <taxon>Bacillati</taxon>
        <taxon>Actinomycetota</taxon>
        <taxon>Actinomycetes</taxon>
        <taxon>Sporichthyales</taxon>
        <taxon>Sporichthyaceae</taxon>
        <taxon>Epidermidibacterium</taxon>
    </lineage>
</organism>
<proteinExistence type="predicted"/>
<dbReference type="InterPro" id="IPR014718">
    <property type="entry name" value="GH-type_carb-bd"/>
</dbReference>
<dbReference type="GO" id="GO:0005975">
    <property type="term" value="P:carbohydrate metabolic process"/>
    <property type="evidence" value="ECO:0007669"/>
    <property type="project" value="InterPro"/>
</dbReference>
<dbReference type="InterPro" id="IPR011013">
    <property type="entry name" value="Gal_mutarotase_sf_dom"/>
</dbReference>
<dbReference type="AlphaFoldDB" id="A0A7L4YP08"/>
<dbReference type="GO" id="GO:0016853">
    <property type="term" value="F:isomerase activity"/>
    <property type="evidence" value="ECO:0007669"/>
    <property type="project" value="InterPro"/>
</dbReference>
<reference evidence="1 2" key="1">
    <citation type="journal article" date="2018" name="Int. J. Syst. Evol. Microbiol.">
        <title>Epidermidibacterium keratini gen. nov., sp. nov., a member of the family Sporichthyaceae, isolated from keratin epidermis.</title>
        <authorList>
            <person name="Lee D.G."/>
            <person name="Trujillo M.E."/>
            <person name="Kang S."/>
            <person name="Nam J.J."/>
            <person name="Kim Y.J."/>
        </authorList>
    </citation>
    <scope>NUCLEOTIDE SEQUENCE [LARGE SCALE GENOMIC DNA]</scope>
    <source>
        <strain evidence="1 2">EPI-7</strain>
    </source>
</reference>
<dbReference type="Gene3D" id="2.70.98.10">
    <property type="match status" value="1"/>
</dbReference>
<dbReference type="EMBL" id="CP047156">
    <property type="protein sequence ID" value="QHC00633.1"/>
    <property type="molecule type" value="Genomic_DNA"/>
</dbReference>
<accession>A0A7L4YP08</accession>
<dbReference type="OrthoDB" id="3850777at2"/>
<dbReference type="KEGG" id="eke:EK0264_10250"/>
<name>A0A7L4YP08_9ACTN</name>
<sequence length="273" mass="29712">MISLGTPALRVELDPDHGAALTSLRSDGVEWLADGVGASTPDPGNFLESGLRGYDDCFPSISASGVVPDHGFVWSRPWEVVSVERDAATLRVEVPEYSCTLQRRVRVDDGVHLDYLLTSSATAPVPFVWAGHCLFAAAGELEVVMDAPVARLDSSAGVELDEPWRHDGDLYRWVDAKVGGYAKWFAPWPSEGVLLRRGTQSLQVDAHADASLPLMLGVWLNNEAFPRERPVSHLGLEPTIGDADDLALAVERGTCGWVPRDIPLRWSVTLTPH</sequence>
<gene>
    <name evidence="1" type="ORF">EK0264_10250</name>
</gene>
<dbReference type="RefSeq" id="WP_159545311.1">
    <property type="nucleotide sequence ID" value="NZ_CP047156.1"/>
</dbReference>
<evidence type="ECO:0000313" key="2">
    <source>
        <dbReference type="Proteomes" id="UP000463857"/>
    </source>
</evidence>
<dbReference type="Pfam" id="PF01263">
    <property type="entry name" value="Aldose_epim"/>
    <property type="match status" value="1"/>
</dbReference>
<dbReference type="SUPFAM" id="SSF74650">
    <property type="entry name" value="Galactose mutarotase-like"/>
    <property type="match status" value="1"/>
</dbReference>
<dbReference type="GO" id="GO:0030246">
    <property type="term" value="F:carbohydrate binding"/>
    <property type="evidence" value="ECO:0007669"/>
    <property type="project" value="InterPro"/>
</dbReference>
<keyword evidence="2" id="KW-1185">Reference proteome</keyword>
<protein>
    <recommendedName>
        <fullName evidence="3">Aldose 1-epimerase</fullName>
    </recommendedName>
</protein>
<dbReference type="Proteomes" id="UP000463857">
    <property type="component" value="Chromosome"/>
</dbReference>